<dbReference type="Proteomes" id="UP001271007">
    <property type="component" value="Unassembled WGS sequence"/>
</dbReference>
<dbReference type="InterPro" id="IPR050357">
    <property type="entry name" value="Arrestin_domain-protein"/>
</dbReference>
<dbReference type="GO" id="GO:0070086">
    <property type="term" value="P:ubiquitin-dependent endocytosis"/>
    <property type="evidence" value="ECO:0007669"/>
    <property type="project" value="TreeGrafter"/>
</dbReference>
<accession>A0AAJ0GK23</accession>
<dbReference type="GO" id="GO:0031625">
    <property type="term" value="F:ubiquitin protein ligase binding"/>
    <property type="evidence" value="ECO:0007669"/>
    <property type="project" value="TreeGrafter"/>
</dbReference>
<dbReference type="Pfam" id="PF13002">
    <property type="entry name" value="LDB19"/>
    <property type="match status" value="1"/>
</dbReference>
<feature type="compositionally biased region" description="Polar residues" evidence="1">
    <location>
        <begin position="22"/>
        <end position="32"/>
    </location>
</feature>
<organism evidence="3 4">
    <name type="scientific">Extremus antarcticus</name>
    <dbReference type="NCBI Taxonomy" id="702011"/>
    <lineage>
        <taxon>Eukaryota</taxon>
        <taxon>Fungi</taxon>
        <taxon>Dikarya</taxon>
        <taxon>Ascomycota</taxon>
        <taxon>Pezizomycotina</taxon>
        <taxon>Dothideomycetes</taxon>
        <taxon>Dothideomycetidae</taxon>
        <taxon>Mycosphaerellales</taxon>
        <taxon>Extremaceae</taxon>
        <taxon>Extremus</taxon>
    </lineage>
</organism>
<feature type="region of interest" description="Disordered" evidence="1">
    <location>
        <begin position="416"/>
        <end position="456"/>
    </location>
</feature>
<dbReference type="GO" id="GO:0030674">
    <property type="term" value="F:protein-macromolecule adaptor activity"/>
    <property type="evidence" value="ECO:0007669"/>
    <property type="project" value="TreeGrafter"/>
</dbReference>
<feature type="region of interest" description="Disordered" evidence="1">
    <location>
        <begin position="1"/>
        <end position="87"/>
    </location>
</feature>
<reference evidence="3" key="1">
    <citation type="submission" date="2023-04" db="EMBL/GenBank/DDBJ databases">
        <title>Black Yeasts Isolated from many extreme environments.</title>
        <authorList>
            <person name="Coleine C."/>
            <person name="Stajich J.E."/>
            <person name="Selbmann L."/>
        </authorList>
    </citation>
    <scope>NUCLEOTIDE SEQUENCE</scope>
    <source>
        <strain evidence="3">CCFEE 5312</strain>
    </source>
</reference>
<dbReference type="Gene3D" id="2.60.40.640">
    <property type="match status" value="1"/>
</dbReference>
<dbReference type="PANTHER" id="PTHR11188">
    <property type="entry name" value="ARRESTIN DOMAIN CONTAINING PROTEIN"/>
    <property type="match status" value="1"/>
</dbReference>
<dbReference type="GO" id="GO:0005886">
    <property type="term" value="C:plasma membrane"/>
    <property type="evidence" value="ECO:0007669"/>
    <property type="project" value="TreeGrafter"/>
</dbReference>
<feature type="domain" description="LDB19 N-terminal" evidence="2">
    <location>
        <begin position="132"/>
        <end position="309"/>
    </location>
</feature>
<keyword evidence="4" id="KW-1185">Reference proteome</keyword>
<sequence>MPGKLFGVDLGLSSPLGDRPRSGNSSTVNSPAGSRRGSLNAMEHLKRPNILGLKKVGGSDKKDKDRSTSKDGKNSTPPRSPAMQQKPVKLGMYMESPPTLFIGAPQQSTGVLLSGRLQVTPNITEATLSSVTMYLECTTTTKRPVSDRCRECQTQVNDLYEWHFFTQPKSFKAEQGMQELPFSHLIPGHLPASTYGQVGSIDYSLHVKAKSVDGQEVEFRRELKFQRALLPGNDKSSVRIFPPTTLTLHVTLPSVVHPIGEIPVQCRMTGITTQKNDTQVRWRLRKLLWRIEESEIMVSAACAKHAHKVGGEGKGISHENSREVGMDDLRQGWKTDFTNEGVIEGEFNVAIDASSKPQCDIAAASGLKISHNLILELVIAEEWVNNKKPGNVTPTGAARVLRTQFNLNVTERAGMGLSWDDEQPPMYENVPDSPPHYQGQHSAVPDSPPHYQTEHTTVSDYVGDDLLEDVEQLDLNPRSTTDDSTT</sequence>
<dbReference type="InterPro" id="IPR024391">
    <property type="entry name" value="LDB19_N"/>
</dbReference>
<dbReference type="PANTHER" id="PTHR11188:SF76">
    <property type="entry name" value="PROTEIN LDB19"/>
    <property type="match status" value="1"/>
</dbReference>
<name>A0AAJ0GK23_9PEZI</name>
<dbReference type="InterPro" id="IPR014752">
    <property type="entry name" value="Arrestin-like_C"/>
</dbReference>
<evidence type="ECO:0000256" key="1">
    <source>
        <dbReference type="SAM" id="MobiDB-lite"/>
    </source>
</evidence>
<evidence type="ECO:0000313" key="4">
    <source>
        <dbReference type="Proteomes" id="UP001271007"/>
    </source>
</evidence>
<proteinExistence type="predicted"/>
<evidence type="ECO:0000313" key="3">
    <source>
        <dbReference type="EMBL" id="KAK3059104.1"/>
    </source>
</evidence>
<protein>
    <submittedName>
        <fullName evidence="3">Endocytosis regulator</fullName>
    </submittedName>
</protein>
<gene>
    <name evidence="3" type="primary">LDB19</name>
    <name evidence="3" type="ORF">LTR09_000670</name>
</gene>
<evidence type="ECO:0000259" key="2">
    <source>
        <dbReference type="Pfam" id="PF13002"/>
    </source>
</evidence>
<dbReference type="AlphaFoldDB" id="A0AAJ0GK23"/>
<dbReference type="EMBL" id="JAWDJX010000001">
    <property type="protein sequence ID" value="KAK3059104.1"/>
    <property type="molecule type" value="Genomic_DNA"/>
</dbReference>
<dbReference type="GO" id="GO:0005829">
    <property type="term" value="C:cytosol"/>
    <property type="evidence" value="ECO:0007669"/>
    <property type="project" value="TreeGrafter"/>
</dbReference>
<feature type="compositionally biased region" description="Basic and acidic residues" evidence="1">
    <location>
        <begin position="57"/>
        <end position="73"/>
    </location>
</feature>
<comment type="caution">
    <text evidence="3">The sequence shown here is derived from an EMBL/GenBank/DDBJ whole genome shotgun (WGS) entry which is preliminary data.</text>
</comment>